<keyword evidence="6" id="KW-1185">Reference proteome</keyword>
<comment type="similarity">
    <text evidence="1">Belongs to the 3-oxoacid CoA-transferase subunit B family.</text>
</comment>
<name>A0ABY8VEU2_9CORY</name>
<dbReference type="NCBIfam" id="TIGR02429">
    <property type="entry name" value="pcaI_scoA_fam"/>
    <property type="match status" value="1"/>
</dbReference>
<reference evidence="5 6" key="1">
    <citation type="submission" date="2023-05" db="EMBL/GenBank/DDBJ databases">
        <title>Corynebacterium suedekumii sp. nov. and Corynebacterium breve sp. nov. isolated from raw cow's milk.</title>
        <authorList>
            <person name="Baer M.K."/>
            <person name="Mehl L."/>
            <person name="Hellmuth R."/>
            <person name="Marke G."/>
            <person name="Lipski A."/>
        </authorList>
    </citation>
    <scope>NUCLEOTIDE SEQUENCE [LARGE SCALE GENOMIC DNA]</scope>
    <source>
        <strain evidence="5 6">R4</strain>
    </source>
</reference>
<comment type="similarity">
    <text evidence="2 4">Belongs to the 3-oxoacid CoA-transferase family.</text>
</comment>
<dbReference type="InterPro" id="IPR012792">
    <property type="entry name" value="3-oxoacid_CoA-transf_A"/>
</dbReference>
<evidence type="ECO:0000313" key="5">
    <source>
        <dbReference type="EMBL" id="WIM67627.1"/>
    </source>
</evidence>
<dbReference type="InterPro" id="IPR014388">
    <property type="entry name" value="3-oxoacid_CoA-transferase"/>
</dbReference>
<proteinExistence type="inferred from homology"/>
<dbReference type="PANTHER" id="PTHR13707:SF57">
    <property type="entry name" value="SUCCINYL-COA:3-KETOACID COENZYME A TRANSFERASE SUBUNIT B-RELATED"/>
    <property type="match status" value="1"/>
</dbReference>
<evidence type="ECO:0000256" key="3">
    <source>
        <dbReference type="ARBA" id="ARBA00022679"/>
    </source>
</evidence>
<evidence type="ECO:0000313" key="6">
    <source>
        <dbReference type="Proteomes" id="UP001225598"/>
    </source>
</evidence>
<dbReference type="InterPro" id="IPR004165">
    <property type="entry name" value="CoA_trans_fam_I"/>
</dbReference>
<dbReference type="PIRSF" id="PIRSF000858">
    <property type="entry name" value="SCOT-t"/>
    <property type="match status" value="1"/>
</dbReference>
<keyword evidence="3 4" id="KW-0808">Transferase</keyword>
<accession>A0ABY8VEU2</accession>
<organism evidence="5 6">
    <name type="scientific">Corynebacterium breve</name>
    <dbReference type="NCBI Taxonomy" id="3049799"/>
    <lineage>
        <taxon>Bacteria</taxon>
        <taxon>Bacillati</taxon>
        <taxon>Actinomycetota</taxon>
        <taxon>Actinomycetes</taxon>
        <taxon>Mycobacteriales</taxon>
        <taxon>Corynebacteriaceae</taxon>
        <taxon>Corynebacterium</taxon>
    </lineage>
</organism>
<dbReference type="PROSITE" id="PS01273">
    <property type="entry name" value="COA_TRANSF_1"/>
    <property type="match status" value="1"/>
</dbReference>
<dbReference type="NCBIfam" id="TIGR02428">
    <property type="entry name" value="pcaJ_scoB_fam"/>
    <property type="match status" value="1"/>
</dbReference>
<sequence length="488" mass="52343">MVNKVVTDTAVALEGMKDGDTIVMGGFGAVGSPLTLIRAIRDSDLTDLTVYSNNPGFDIGTGTIGIATLIEANKLRKFGGFYIGHNQILQSKMFSGEIEIDLIPQGTLAEKMRAGRAGIPAFFTASGVDTARSDGGLPQLYDEIGEVIKRSEPVEIHKFTRYGKTERYMLEESFAADFVLVRAWKADTEGNLVFRATGGNFNADAAGCGQVTVAEAEHVVPAGSLTPEEIDVPGIFVDRVLQLTPEQAEEKVIVFRTVRERGVEDAKPVDKGKLDKGWTRMQLAARAAKELHEGEYVNLGIGIPTATANFLPEDVHITLQSENGILKTGPYPYEDEIDPDTINAGKELVTILPGGSVFDSSTSFAMIRGGHIDTAVLGALEVSQNGDIANWAVPGQKMRGMGGAMDLVKGARRVIAVLEHTTAEKGESRVLKECTFPLTAKGVVQTIITTLGVFQVKESGLVRTELAPNVTEEDVAANTEADYTVRLG</sequence>
<evidence type="ECO:0000256" key="4">
    <source>
        <dbReference type="PIRNR" id="PIRNR000858"/>
    </source>
</evidence>
<dbReference type="Proteomes" id="UP001225598">
    <property type="component" value="Chromosome"/>
</dbReference>
<dbReference type="RefSeq" id="WP_284824851.1">
    <property type="nucleotide sequence ID" value="NZ_CP126969.1"/>
</dbReference>
<dbReference type="SUPFAM" id="SSF100950">
    <property type="entry name" value="NagB/RpiA/CoA transferase-like"/>
    <property type="match status" value="2"/>
</dbReference>
<dbReference type="Pfam" id="PF01144">
    <property type="entry name" value="CoA_trans"/>
    <property type="match status" value="2"/>
</dbReference>
<dbReference type="PANTHER" id="PTHR13707">
    <property type="entry name" value="KETOACID-COENZYME A TRANSFERASE"/>
    <property type="match status" value="1"/>
</dbReference>
<dbReference type="InterPro" id="IPR037171">
    <property type="entry name" value="NagB/RpiA_transferase-like"/>
</dbReference>
<evidence type="ECO:0000256" key="2">
    <source>
        <dbReference type="ARBA" id="ARBA00007154"/>
    </source>
</evidence>
<protein>
    <submittedName>
        <fullName evidence="5">3-oxoacid CoA-transferase subunit B</fullName>
    </submittedName>
</protein>
<dbReference type="EMBL" id="CP126969">
    <property type="protein sequence ID" value="WIM67627.1"/>
    <property type="molecule type" value="Genomic_DNA"/>
</dbReference>
<gene>
    <name evidence="5" type="ORF">QP027_11160</name>
</gene>
<dbReference type="InterPro" id="IPR012791">
    <property type="entry name" value="3-oxoacid_CoA-transf_B"/>
</dbReference>
<evidence type="ECO:0000256" key="1">
    <source>
        <dbReference type="ARBA" id="ARBA00007047"/>
    </source>
</evidence>
<dbReference type="Gene3D" id="3.40.1080.10">
    <property type="entry name" value="Glutaconate Coenzyme A-transferase"/>
    <property type="match status" value="2"/>
</dbReference>
<dbReference type="InterPro" id="IPR004163">
    <property type="entry name" value="CoA_transf_BS"/>
</dbReference>
<dbReference type="SMART" id="SM00882">
    <property type="entry name" value="CoA_trans"/>
    <property type="match status" value="2"/>
</dbReference>